<dbReference type="RefSeq" id="WP_259624235.1">
    <property type="nucleotide sequence ID" value="NZ_JANYMP010000007.1"/>
</dbReference>
<name>A0A9X2VMA5_9PSEU</name>
<dbReference type="InterPro" id="IPR001242">
    <property type="entry name" value="Condensation_dom"/>
</dbReference>
<accession>A0A9X2VMA5</accession>
<gene>
    <name evidence="2" type="ORF">NZH93_17880</name>
</gene>
<evidence type="ECO:0000313" key="2">
    <source>
        <dbReference type="EMBL" id="MCS7478734.1"/>
    </source>
</evidence>
<dbReference type="Pfam" id="PF00668">
    <property type="entry name" value="Condensation"/>
    <property type="match status" value="1"/>
</dbReference>
<feature type="domain" description="Condensation" evidence="1">
    <location>
        <begin position="24"/>
        <end position="319"/>
    </location>
</feature>
<dbReference type="Proteomes" id="UP001141259">
    <property type="component" value="Unassembled WGS sequence"/>
</dbReference>
<proteinExistence type="predicted"/>
<protein>
    <submittedName>
        <fullName evidence="2">Condensation domain-containing protein</fullName>
    </submittedName>
</protein>
<dbReference type="GO" id="GO:0008610">
    <property type="term" value="P:lipid biosynthetic process"/>
    <property type="evidence" value="ECO:0007669"/>
    <property type="project" value="UniProtKB-ARBA"/>
</dbReference>
<dbReference type="EMBL" id="JANYMP010000007">
    <property type="protein sequence ID" value="MCS7478734.1"/>
    <property type="molecule type" value="Genomic_DNA"/>
</dbReference>
<organism evidence="2 3">
    <name type="scientific">Umezawaea endophytica</name>
    <dbReference type="NCBI Taxonomy" id="1654476"/>
    <lineage>
        <taxon>Bacteria</taxon>
        <taxon>Bacillati</taxon>
        <taxon>Actinomycetota</taxon>
        <taxon>Actinomycetes</taxon>
        <taxon>Pseudonocardiales</taxon>
        <taxon>Pseudonocardiaceae</taxon>
        <taxon>Umezawaea</taxon>
    </lineage>
</organism>
<reference evidence="2" key="1">
    <citation type="submission" date="2022-08" db="EMBL/GenBank/DDBJ databases">
        <authorList>
            <person name="Tistechok S."/>
            <person name="Samborskyy M."/>
            <person name="Roman I."/>
        </authorList>
    </citation>
    <scope>NUCLEOTIDE SEQUENCE</scope>
    <source>
        <strain evidence="2">DSM 103496</strain>
    </source>
</reference>
<dbReference type="SUPFAM" id="SSF52777">
    <property type="entry name" value="CoA-dependent acyltransferases"/>
    <property type="match status" value="2"/>
</dbReference>
<evidence type="ECO:0000313" key="3">
    <source>
        <dbReference type="Proteomes" id="UP001141259"/>
    </source>
</evidence>
<dbReference type="PANTHER" id="PTHR28037:SF1">
    <property type="entry name" value="ALCOHOL O-ACETYLTRANSFERASE 1-RELATED"/>
    <property type="match status" value="1"/>
</dbReference>
<dbReference type="InterPro" id="IPR052058">
    <property type="entry name" value="Alcohol_O-acetyltransferase"/>
</dbReference>
<keyword evidence="3" id="KW-1185">Reference proteome</keyword>
<dbReference type="Gene3D" id="3.30.559.30">
    <property type="entry name" value="Nonribosomal peptide synthetase, condensation domain"/>
    <property type="match status" value="1"/>
</dbReference>
<dbReference type="PANTHER" id="PTHR28037">
    <property type="entry name" value="ALCOHOL O-ACETYLTRANSFERASE 1-RELATED"/>
    <property type="match status" value="1"/>
</dbReference>
<evidence type="ECO:0000259" key="1">
    <source>
        <dbReference type="Pfam" id="PF00668"/>
    </source>
</evidence>
<sequence length="436" mass="47654">MTEVNRPLSPVERWYWLADRFSPLNVVARVRVRGSLDPRAVRIGLDALQSRHPLLRTTIVADAADANPEFVATTGIPIPLRVVDRDTSWEHEVDEHELVDRVDAVAGPLCRAVVLRHGDDVQDVLLTVSHTISDAVTALSLLRELLEFAARPGSAVPLDPLPAPEDLFPARHRALGGALGIAQRVLPDQRKLRRAALRRLVPSAAVPDERRRSRFVHRALDFAQLDALSRSCKREGATVQGALAAAMITAVARDAEVAERCEFAIGSPVDFRDELARPVSDRDVGAYIATVPSFVDFRPGAPFWPMAKTVSEDVARRKRRGDHFAVINLLRWVCPHDLAGSASFRGLVEAQGPGNLCLSNIGLHHFPDVIGPWRLSEAQFVAGPSLSGYLVGTVNTSHDQLSWNFSYVDDAVPTDRAERIATDSVDVLLAAIGKAS</sequence>
<dbReference type="Gene3D" id="3.30.559.10">
    <property type="entry name" value="Chloramphenicol acetyltransferase-like domain"/>
    <property type="match status" value="1"/>
</dbReference>
<dbReference type="InterPro" id="IPR023213">
    <property type="entry name" value="CAT-like_dom_sf"/>
</dbReference>
<dbReference type="GO" id="GO:0003824">
    <property type="term" value="F:catalytic activity"/>
    <property type="evidence" value="ECO:0007669"/>
    <property type="project" value="InterPro"/>
</dbReference>
<dbReference type="AlphaFoldDB" id="A0A9X2VMA5"/>
<comment type="caution">
    <text evidence="2">The sequence shown here is derived from an EMBL/GenBank/DDBJ whole genome shotgun (WGS) entry which is preliminary data.</text>
</comment>